<dbReference type="AlphaFoldDB" id="A0A2M7R6S1"/>
<protein>
    <recommendedName>
        <fullName evidence="1">NYN domain-containing protein</fullName>
    </recommendedName>
</protein>
<name>A0A2M7R6S1_9BACT</name>
<dbReference type="PANTHER" id="PTHR35458:SF8">
    <property type="entry name" value="SLR0650 PROTEIN"/>
    <property type="match status" value="1"/>
</dbReference>
<reference evidence="3" key="1">
    <citation type="submission" date="2017-09" db="EMBL/GenBank/DDBJ databases">
        <title>Depth-based differentiation of microbial function through sediment-hosted aquifers and enrichment of novel symbionts in the deep terrestrial subsurface.</title>
        <authorList>
            <person name="Probst A.J."/>
            <person name="Ladd B."/>
            <person name="Jarett J.K."/>
            <person name="Geller-Mcgrath D.E."/>
            <person name="Sieber C.M.K."/>
            <person name="Emerson J.B."/>
            <person name="Anantharaman K."/>
            <person name="Thomas B.C."/>
            <person name="Malmstrom R."/>
            <person name="Stieglmeier M."/>
            <person name="Klingl A."/>
            <person name="Woyke T."/>
            <person name="Ryan C.M."/>
            <person name="Banfield J.F."/>
        </authorList>
    </citation>
    <scope>NUCLEOTIDE SEQUENCE [LARGE SCALE GENOMIC DNA]</scope>
</reference>
<feature type="domain" description="NYN" evidence="1">
    <location>
        <begin position="8"/>
        <end position="170"/>
    </location>
</feature>
<dbReference type="GO" id="GO:0004540">
    <property type="term" value="F:RNA nuclease activity"/>
    <property type="evidence" value="ECO:0007669"/>
    <property type="project" value="InterPro"/>
</dbReference>
<dbReference type="EMBL" id="PFLW01000031">
    <property type="protein sequence ID" value="PIY89356.1"/>
    <property type="molecule type" value="Genomic_DNA"/>
</dbReference>
<evidence type="ECO:0000259" key="1">
    <source>
        <dbReference type="Pfam" id="PF01936"/>
    </source>
</evidence>
<gene>
    <name evidence="2" type="ORF">COY73_01105</name>
</gene>
<dbReference type="Pfam" id="PF01936">
    <property type="entry name" value="NYN"/>
    <property type="match status" value="1"/>
</dbReference>
<proteinExistence type="predicted"/>
<dbReference type="InterPro" id="IPR047140">
    <property type="entry name" value="LabA"/>
</dbReference>
<sequence length="186" mass="21581">MNKRAFAFIDGSNFYFKLKESTSKLDGKYGLLDFNFRKFAEWLIGDNKLVEIRYYVGAVKRQPNNQKSEKMYADQQRLIRRLQKQDIAVILGQLIRHPDKTYHEKGVDVRLAVEMIRFAREDKYDIAYLVSSDTDLVAAVEEVQAFEKVVQYVGIPKGQSYGLSSVADDVRLLRPEEIEQFLSKLS</sequence>
<feature type="non-terminal residue" evidence="2">
    <location>
        <position position="186"/>
    </location>
</feature>
<dbReference type="PANTHER" id="PTHR35458">
    <property type="entry name" value="SLR0755 PROTEIN"/>
    <property type="match status" value="1"/>
</dbReference>
<dbReference type="Gene3D" id="3.40.50.1010">
    <property type="entry name" value="5'-nuclease"/>
    <property type="match status" value="1"/>
</dbReference>
<evidence type="ECO:0000313" key="2">
    <source>
        <dbReference type="EMBL" id="PIY89356.1"/>
    </source>
</evidence>
<evidence type="ECO:0000313" key="3">
    <source>
        <dbReference type="Proteomes" id="UP000230767"/>
    </source>
</evidence>
<comment type="caution">
    <text evidence="2">The sequence shown here is derived from an EMBL/GenBank/DDBJ whole genome shotgun (WGS) entry which is preliminary data.</text>
</comment>
<dbReference type="Proteomes" id="UP000230767">
    <property type="component" value="Unassembled WGS sequence"/>
</dbReference>
<organism evidence="2 3">
    <name type="scientific">Candidatus Nealsonbacteria bacterium CG_4_10_14_0_8_um_filter_37_14</name>
    <dbReference type="NCBI Taxonomy" id="1974684"/>
    <lineage>
        <taxon>Bacteria</taxon>
        <taxon>Candidatus Nealsoniibacteriota</taxon>
    </lineage>
</organism>
<accession>A0A2M7R6S1</accession>
<dbReference type="InterPro" id="IPR021139">
    <property type="entry name" value="NYN"/>
</dbReference>